<keyword evidence="2" id="KW-1185">Reference proteome</keyword>
<reference evidence="1 2" key="1">
    <citation type="submission" date="2016-07" db="EMBL/GenBank/DDBJ databases">
        <title>Caryophanon latum genome sequencing.</title>
        <authorList>
            <person name="Verma A."/>
            <person name="Pal Y."/>
            <person name="Krishnamurthi S."/>
        </authorList>
    </citation>
    <scope>NUCLEOTIDE SEQUENCE [LARGE SCALE GENOMIC DNA]</scope>
    <source>
        <strain evidence="1 2">DSM 14151</strain>
    </source>
</reference>
<evidence type="ECO:0000313" key="1">
    <source>
        <dbReference type="EMBL" id="OCS92119.1"/>
    </source>
</evidence>
<dbReference type="OrthoDB" id="9893247at2"/>
<gene>
    <name evidence="1" type="ORF">A6K76_07680</name>
</gene>
<sequence length="97" mass="11037">MAREPKNNALPRSSSIDALLSNVEEPAAEITAEVSEDKPHLNTAFIKQRLAAKKKESNKQVTVYLTPKNYKRFNTLKEKGQKSDLINELLDLYFESE</sequence>
<dbReference type="AlphaFoldDB" id="A0A1C0YY53"/>
<dbReference type="Proteomes" id="UP000093482">
    <property type="component" value="Unassembled WGS sequence"/>
</dbReference>
<organism evidence="1 2">
    <name type="scientific">Caryophanon latum</name>
    <dbReference type="NCBI Taxonomy" id="33977"/>
    <lineage>
        <taxon>Bacteria</taxon>
        <taxon>Bacillati</taxon>
        <taxon>Bacillota</taxon>
        <taxon>Bacilli</taxon>
        <taxon>Bacillales</taxon>
        <taxon>Caryophanaceae</taxon>
        <taxon>Caryophanon</taxon>
    </lineage>
</organism>
<proteinExistence type="predicted"/>
<name>A0A1C0YY53_9BACL</name>
<dbReference type="EMBL" id="MATO01000019">
    <property type="protein sequence ID" value="OCS92119.1"/>
    <property type="molecule type" value="Genomic_DNA"/>
</dbReference>
<protein>
    <submittedName>
        <fullName evidence="1">Uncharacterized protein</fullName>
    </submittedName>
</protein>
<evidence type="ECO:0000313" key="2">
    <source>
        <dbReference type="Proteomes" id="UP000093482"/>
    </source>
</evidence>
<comment type="caution">
    <text evidence="1">The sequence shown here is derived from an EMBL/GenBank/DDBJ whole genome shotgun (WGS) entry which is preliminary data.</text>
</comment>
<dbReference type="RefSeq" id="WP_066462829.1">
    <property type="nucleotide sequence ID" value="NZ_MATO01000019.1"/>
</dbReference>
<accession>A0A1C0YY53</accession>